<dbReference type="STRING" id="745776.DGo_CA0628"/>
<dbReference type="KEGG" id="dgo:DGo_CA0628"/>
<accession>H8GX15</accession>
<keyword evidence="4" id="KW-0732">Signal</keyword>
<dbReference type="SUPFAM" id="SSF53807">
    <property type="entry name" value="Helical backbone' metal receptor"/>
    <property type="match status" value="1"/>
</dbReference>
<dbReference type="InterPro" id="IPR002491">
    <property type="entry name" value="ABC_transptr_periplasmic_BD"/>
</dbReference>
<comment type="similarity">
    <text evidence="2">Belongs to the bacterial solute-binding protein 8 family.</text>
</comment>
<dbReference type="InterPro" id="IPR051313">
    <property type="entry name" value="Bact_iron-sidero_bind"/>
</dbReference>
<dbReference type="AlphaFoldDB" id="H8GX15"/>
<gene>
    <name evidence="6" type="primary">fhuD</name>
    <name evidence="6" type="ordered locus">DGo_CA0628</name>
</gene>
<comment type="subcellular location">
    <subcellularLocation>
        <location evidence="1">Cell envelope</location>
    </subcellularLocation>
</comment>
<dbReference type="GO" id="GO:0030288">
    <property type="term" value="C:outer membrane-bounded periplasmic space"/>
    <property type="evidence" value="ECO:0007669"/>
    <property type="project" value="TreeGrafter"/>
</dbReference>
<dbReference type="PATRIC" id="fig|745776.4.peg.642"/>
<keyword evidence="7" id="KW-1185">Reference proteome</keyword>
<evidence type="ECO:0000256" key="2">
    <source>
        <dbReference type="ARBA" id="ARBA00008814"/>
    </source>
</evidence>
<dbReference type="HOGENOM" id="CLU_038034_10_1_0"/>
<dbReference type="PANTHER" id="PTHR30532:SF1">
    <property type="entry name" value="IRON(3+)-HYDROXAMATE-BINDING PROTEIN FHUD"/>
    <property type="match status" value="1"/>
</dbReference>
<organism evidence="6 7">
    <name type="scientific">Deinococcus gobiensis (strain DSM 21396 / JCM 16679 / CGMCC 1.7299 / I-0)</name>
    <dbReference type="NCBI Taxonomy" id="745776"/>
    <lineage>
        <taxon>Bacteria</taxon>
        <taxon>Thermotogati</taxon>
        <taxon>Deinococcota</taxon>
        <taxon>Deinococci</taxon>
        <taxon>Deinococcales</taxon>
        <taxon>Deinococcaceae</taxon>
        <taxon>Deinococcus</taxon>
    </lineage>
</organism>
<dbReference type="Gene3D" id="3.40.50.1980">
    <property type="entry name" value="Nitrogenase molybdenum iron protein domain"/>
    <property type="match status" value="2"/>
</dbReference>
<evidence type="ECO:0000259" key="5">
    <source>
        <dbReference type="PROSITE" id="PS50983"/>
    </source>
</evidence>
<evidence type="ECO:0000256" key="1">
    <source>
        <dbReference type="ARBA" id="ARBA00004196"/>
    </source>
</evidence>
<dbReference type="Pfam" id="PF01497">
    <property type="entry name" value="Peripla_BP_2"/>
    <property type="match status" value="1"/>
</dbReference>
<evidence type="ECO:0000256" key="3">
    <source>
        <dbReference type="ARBA" id="ARBA00022448"/>
    </source>
</evidence>
<feature type="domain" description="Fe/B12 periplasmic-binding" evidence="5">
    <location>
        <begin position="16"/>
        <end position="285"/>
    </location>
</feature>
<evidence type="ECO:0000313" key="6">
    <source>
        <dbReference type="EMBL" id="AFD24555.1"/>
    </source>
</evidence>
<evidence type="ECO:0000256" key="4">
    <source>
        <dbReference type="ARBA" id="ARBA00022729"/>
    </source>
</evidence>
<keyword evidence="3" id="KW-0813">Transport</keyword>
<dbReference type="CDD" id="cd01146">
    <property type="entry name" value="FhuD"/>
    <property type="match status" value="1"/>
</dbReference>
<dbReference type="eggNOG" id="COG0614">
    <property type="taxonomic scope" value="Bacteria"/>
</dbReference>
<dbReference type="PANTHER" id="PTHR30532">
    <property type="entry name" value="IRON III DICITRATE-BINDING PERIPLASMIC PROTEIN"/>
    <property type="match status" value="1"/>
</dbReference>
<proteinExistence type="inferred from homology"/>
<name>H8GX15_DEIGI</name>
<dbReference type="PROSITE" id="PS50983">
    <property type="entry name" value="FE_B12_PBP"/>
    <property type="match status" value="1"/>
</dbReference>
<dbReference type="GO" id="GO:1901678">
    <property type="term" value="P:iron coordination entity transport"/>
    <property type="evidence" value="ECO:0007669"/>
    <property type="project" value="UniProtKB-ARBA"/>
</dbReference>
<dbReference type="EMBL" id="CP002191">
    <property type="protein sequence ID" value="AFD24555.1"/>
    <property type="molecule type" value="Genomic_DNA"/>
</dbReference>
<dbReference type="PRINTS" id="PR01715">
    <property type="entry name" value="FERRIBNDNGPP"/>
</dbReference>
<sequence>MRDVTGQVCIPKAPKRIVTIEWTYSENLLALGIQPVGMADIKGFKAYVKTPTPIAASVKDVGERGQVSLEVIAALKPDLIINQSGDYSQRDQLARIAPTLVFNPYPSAATPQTAYQEMRQTFALMGRITGRSAQATRVLAQLDAEQAAARRTLTAAGRAGQTFVLSQGYTYNTPTMRLFGTRSLASEILERTGLRNAYRPDKASDYGFDTLSLEGLTTLKTQNFFAIAPEDDNVFTASGNRAVWNNLDFVKQGRGYSLDPATWVFGGPYSAQVLIRQVVDVMTGK</sequence>
<evidence type="ECO:0000313" key="7">
    <source>
        <dbReference type="Proteomes" id="UP000007575"/>
    </source>
</evidence>
<reference evidence="6 7" key="1">
    <citation type="journal article" date="2012" name="PLoS ONE">
        <title>Genome sequence and transcriptome analysis of the radioresistant bacterium Deinococcus gobiensis: insights into the extreme environmental adaptations.</title>
        <authorList>
            <person name="Yuan M."/>
            <person name="Chen M."/>
            <person name="Zhang W."/>
            <person name="Lu W."/>
            <person name="Wang J."/>
            <person name="Yang M."/>
            <person name="Zhao P."/>
            <person name="Tang R."/>
            <person name="Li X."/>
            <person name="Hao Y."/>
            <person name="Zhou Z."/>
            <person name="Zhan Y."/>
            <person name="Yu H."/>
            <person name="Teng C."/>
            <person name="Yan Y."/>
            <person name="Ping S."/>
            <person name="Wang Y."/>
            <person name="Lin M."/>
        </authorList>
    </citation>
    <scope>NUCLEOTIDE SEQUENCE [LARGE SCALE GENOMIC DNA]</scope>
    <source>
        <strain evidence="6 7">I-0</strain>
    </source>
</reference>
<dbReference type="Proteomes" id="UP000007575">
    <property type="component" value="Chromosome"/>
</dbReference>
<protein>
    <submittedName>
        <fullName evidence="6">Iron III dicitrate transport protein-like protein</fullName>
    </submittedName>
</protein>